<evidence type="ECO:0000259" key="4">
    <source>
        <dbReference type="PROSITE" id="PS51379"/>
    </source>
</evidence>
<proteinExistence type="predicted"/>
<dbReference type="STRING" id="888061.AXF15_11190"/>
<dbReference type="InterPro" id="IPR017900">
    <property type="entry name" value="4Fe4S_Fe_S_CS"/>
</dbReference>
<accession>A0A0X8JRJ7</accession>
<dbReference type="InterPro" id="IPR007525">
    <property type="entry name" value="FrhB_FdhB_C"/>
</dbReference>
<evidence type="ECO:0000256" key="1">
    <source>
        <dbReference type="ARBA" id="ARBA00022723"/>
    </source>
</evidence>
<keyword evidence="6" id="KW-1185">Reference proteome</keyword>
<name>A0A0X8JRJ7_9BACT</name>
<evidence type="ECO:0000313" key="5">
    <source>
        <dbReference type="EMBL" id="AMD93609.1"/>
    </source>
</evidence>
<dbReference type="Gene3D" id="1.10.1060.10">
    <property type="entry name" value="Alpha-helical ferredoxin"/>
    <property type="match status" value="1"/>
</dbReference>
<evidence type="ECO:0000256" key="2">
    <source>
        <dbReference type="ARBA" id="ARBA00023004"/>
    </source>
</evidence>
<keyword evidence="2" id="KW-0408">Iron</keyword>
<keyword evidence="1" id="KW-0479">Metal-binding</keyword>
<evidence type="ECO:0000256" key="3">
    <source>
        <dbReference type="ARBA" id="ARBA00023014"/>
    </source>
</evidence>
<dbReference type="EMBL" id="CP014230">
    <property type="protein sequence ID" value="AMD93609.1"/>
    <property type="molecule type" value="Genomic_DNA"/>
</dbReference>
<gene>
    <name evidence="5" type="ORF">AXF15_11190</name>
</gene>
<reference evidence="6" key="1">
    <citation type="submission" date="2016-02" db="EMBL/GenBank/DDBJ databases">
        <authorList>
            <person name="Holder M.E."/>
            <person name="Ajami N.J."/>
            <person name="Petrosino J.F."/>
        </authorList>
    </citation>
    <scope>NUCLEOTIDE SEQUENCE [LARGE SCALE GENOMIC DNA]</scope>
    <source>
        <strain evidence="6">DSM 12838</strain>
    </source>
</reference>
<keyword evidence="3" id="KW-0411">Iron-sulfur</keyword>
<dbReference type="KEGG" id="doa:AXF15_11190"/>
<organism evidence="5 6">
    <name type="scientific">Desulfomicrobium orale DSM 12838</name>
    <dbReference type="NCBI Taxonomy" id="888061"/>
    <lineage>
        <taxon>Bacteria</taxon>
        <taxon>Pseudomonadati</taxon>
        <taxon>Thermodesulfobacteriota</taxon>
        <taxon>Desulfovibrionia</taxon>
        <taxon>Desulfovibrionales</taxon>
        <taxon>Desulfomicrobiaceae</taxon>
        <taxon>Desulfomicrobium</taxon>
    </lineage>
</organism>
<dbReference type="InterPro" id="IPR017896">
    <property type="entry name" value="4Fe4S_Fe-S-bd"/>
</dbReference>
<dbReference type="GO" id="GO:0046872">
    <property type="term" value="F:metal ion binding"/>
    <property type="evidence" value="ECO:0007669"/>
    <property type="project" value="UniProtKB-KW"/>
</dbReference>
<dbReference type="InterPro" id="IPR009051">
    <property type="entry name" value="Helical_ferredxn"/>
</dbReference>
<evidence type="ECO:0000313" key="6">
    <source>
        <dbReference type="Proteomes" id="UP000063964"/>
    </source>
</evidence>
<dbReference type="PROSITE" id="PS00198">
    <property type="entry name" value="4FE4S_FER_1"/>
    <property type="match status" value="2"/>
</dbReference>
<dbReference type="Pfam" id="PF13183">
    <property type="entry name" value="Fer4_8"/>
    <property type="match status" value="1"/>
</dbReference>
<dbReference type="Pfam" id="PF04432">
    <property type="entry name" value="FrhB_FdhB_C"/>
    <property type="match status" value="1"/>
</dbReference>
<dbReference type="Proteomes" id="UP000063964">
    <property type="component" value="Chromosome"/>
</dbReference>
<feature type="domain" description="4Fe-4S ferredoxin-type" evidence="4">
    <location>
        <begin position="248"/>
        <end position="277"/>
    </location>
</feature>
<dbReference type="RefSeq" id="WP_066607475.1">
    <property type="nucleotide sequence ID" value="NZ_CP014230.1"/>
</dbReference>
<protein>
    <submittedName>
        <fullName evidence="5">4Fe-4S ferredoxin</fullName>
    </submittedName>
</protein>
<dbReference type="GO" id="GO:0051536">
    <property type="term" value="F:iron-sulfur cluster binding"/>
    <property type="evidence" value="ECO:0007669"/>
    <property type="project" value="UniProtKB-KW"/>
</dbReference>
<dbReference type="PROSITE" id="PS51379">
    <property type="entry name" value="4FE4S_FER_2"/>
    <property type="match status" value="1"/>
</dbReference>
<dbReference type="SUPFAM" id="SSF46548">
    <property type="entry name" value="alpha-helical ferredoxin"/>
    <property type="match status" value="1"/>
</dbReference>
<sequence>MSQLDDLKSAIKSRLGELECVIGWGAGYDPLHATPLFIRSEADLDRLVIGPLAVHNLATFLTAFKGKKVGVVVKGCDSKSVIELLNENLIKRDDVVIFGLCCEGVVSHFKIREALPVDPGFVEAVTVKGGELEITAAGQTVKLKMDEVKADKCRVCRHPNALLSDVLIGEEQGASSAGLACQEEFEAKSDEEKFAFWQETMSRCIRCYACRNACPMCVCRDFCIATSRDPLWLGQDNSPAENFMFQMIHVSHLAGRCTECGECERACPVDIPLMLLRRHMNKQVKEVFEHEAGTTLDQTPPLFTFKVEEDRIHERDW</sequence>
<dbReference type="AlphaFoldDB" id="A0A0X8JRJ7"/>
<dbReference type="OrthoDB" id="9773828at2"/>